<evidence type="ECO:0000313" key="2">
    <source>
        <dbReference type="EMBL" id="KAL3679741.1"/>
    </source>
</evidence>
<protein>
    <submittedName>
        <fullName evidence="2">Uncharacterized protein</fullName>
    </submittedName>
</protein>
<gene>
    <name evidence="2" type="ORF">R1sor_022697</name>
</gene>
<accession>A0ABD3GMD1</accession>
<dbReference type="Proteomes" id="UP001633002">
    <property type="component" value="Unassembled WGS sequence"/>
</dbReference>
<proteinExistence type="predicted"/>
<keyword evidence="3" id="KW-1185">Reference proteome</keyword>
<sequence>MSSEGNTRESTSQSSISDILIGRLANLEVSANREESVEPHFKADASFVKNLVKLSSTAVYSYCFEGEVSLDGFKSWTGIHWVRKQGLKIESTDKAQSSDQQPAQWTGDAKPTLFRNRRKLVISSQLQPQADRGSLEQRELYRREFEQPEIDSGGSKELINNNVGDLAAGVREDQSADCRTQVNQAPEEGSFAPIQQRNAESNANEASRLVHDWSEVPYARLQEAQALLESEGTRDMTVEAPLQTSGSISVRRLRAVARSTDHAQVLDQVLPQVRPSNTDLLADEQPTKKRKQSESAADPTTVAQ</sequence>
<organism evidence="2 3">
    <name type="scientific">Riccia sorocarpa</name>
    <dbReference type="NCBI Taxonomy" id="122646"/>
    <lineage>
        <taxon>Eukaryota</taxon>
        <taxon>Viridiplantae</taxon>
        <taxon>Streptophyta</taxon>
        <taxon>Embryophyta</taxon>
        <taxon>Marchantiophyta</taxon>
        <taxon>Marchantiopsida</taxon>
        <taxon>Marchantiidae</taxon>
        <taxon>Marchantiales</taxon>
        <taxon>Ricciaceae</taxon>
        <taxon>Riccia</taxon>
    </lineage>
</organism>
<name>A0ABD3GMD1_9MARC</name>
<evidence type="ECO:0000313" key="3">
    <source>
        <dbReference type="Proteomes" id="UP001633002"/>
    </source>
</evidence>
<feature type="region of interest" description="Disordered" evidence="1">
    <location>
        <begin position="267"/>
        <end position="304"/>
    </location>
</feature>
<reference evidence="2 3" key="1">
    <citation type="submission" date="2024-09" db="EMBL/GenBank/DDBJ databases">
        <title>Chromosome-scale assembly of Riccia sorocarpa.</title>
        <authorList>
            <person name="Paukszto L."/>
        </authorList>
    </citation>
    <scope>NUCLEOTIDE SEQUENCE [LARGE SCALE GENOMIC DNA]</scope>
    <source>
        <strain evidence="2">LP-2024</strain>
        <tissue evidence="2">Aerial parts of the thallus</tissue>
    </source>
</reference>
<dbReference type="EMBL" id="JBJQOH010000007">
    <property type="protein sequence ID" value="KAL3679741.1"/>
    <property type="molecule type" value="Genomic_DNA"/>
</dbReference>
<dbReference type="AlphaFoldDB" id="A0ABD3GMD1"/>
<evidence type="ECO:0000256" key="1">
    <source>
        <dbReference type="SAM" id="MobiDB-lite"/>
    </source>
</evidence>
<comment type="caution">
    <text evidence="2">The sequence shown here is derived from an EMBL/GenBank/DDBJ whole genome shotgun (WGS) entry which is preliminary data.</text>
</comment>